<dbReference type="AlphaFoldDB" id="X1ED98"/>
<reference evidence="1" key="1">
    <citation type="journal article" date="2014" name="Front. Microbiol.">
        <title>High frequency of phylogenetically diverse reductive dehalogenase-homologous genes in deep subseafloor sedimentary metagenomes.</title>
        <authorList>
            <person name="Kawai M."/>
            <person name="Futagami T."/>
            <person name="Toyoda A."/>
            <person name="Takaki Y."/>
            <person name="Nishi S."/>
            <person name="Hori S."/>
            <person name="Arai W."/>
            <person name="Tsubouchi T."/>
            <person name="Morono Y."/>
            <person name="Uchiyama I."/>
            <person name="Ito T."/>
            <person name="Fujiyama A."/>
            <person name="Inagaki F."/>
            <person name="Takami H."/>
        </authorList>
    </citation>
    <scope>NUCLEOTIDE SEQUENCE</scope>
    <source>
        <strain evidence="1">Expedition CK06-06</strain>
    </source>
</reference>
<name>X1ED98_9ZZZZ</name>
<comment type="caution">
    <text evidence="1">The sequence shown here is derived from an EMBL/GenBank/DDBJ whole genome shotgun (WGS) entry which is preliminary data.</text>
</comment>
<accession>X1ED98</accession>
<proteinExistence type="predicted"/>
<sequence>MAHSADWLAVGVAFEAGIGVDIECLRPRDNMLAMADFLGWKVSVRDNQDFHSKWTLWEAGAKCIEGSVLMTKNPGFAKLCDVDTLDQVGISGRWCGLNGKLEEKLFYAIVLHCQRDTTLTYRMLEQGKIEPW</sequence>
<dbReference type="EMBL" id="BART01030692">
    <property type="protein sequence ID" value="GAH18325.1"/>
    <property type="molecule type" value="Genomic_DNA"/>
</dbReference>
<organism evidence="1">
    <name type="scientific">marine sediment metagenome</name>
    <dbReference type="NCBI Taxonomy" id="412755"/>
    <lineage>
        <taxon>unclassified sequences</taxon>
        <taxon>metagenomes</taxon>
        <taxon>ecological metagenomes</taxon>
    </lineage>
</organism>
<gene>
    <name evidence="1" type="ORF">S01H4_53501</name>
</gene>
<protein>
    <recommendedName>
        <fullName evidence="2">4'-phosphopantetheinyl transferase domain-containing protein</fullName>
    </recommendedName>
</protein>
<evidence type="ECO:0008006" key="2">
    <source>
        <dbReference type="Google" id="ProtNLM"/>
    </source>
</evidence>
<evidence type="ECO:0000313" key="1">
    <source>
        <dbReference type="EMBL" id="GAH18325.1"/>
    </source>
</evidence>